<dbReference type="SUPFAM" id="SSF56425">
    <property type="entry name" value="Succinate dehydrogenase/fumarate reductase flavoprotein, catalytic domain"/>
    <property type="match status" value="1"/>
</dbReference>
<dbReference type="InterPro" id="IPR012831">
    <property type="entry name" value="CobZ"/>
</dbReference>
<dbReference type="NCBIfam" id="NF006130">
    <property type="entry name" value="PRK08274.1"/>
    <property type="match status" value="1"/>
</dbReference>
<dbReference type="Pfam" id="PF00890">
    <property type="entry name" value="FAD_binding_2"/>
    <property type="match status" value="1"/>
</dbReference>
<keyword evidence="2" id="KW-0285">Flavoprotein</keyword>
<dbReference type="Proteomes" id="UP000464787">
    <property type="component" value="Chromosome"/>
</dbReference>
<accession>A0A857J478</accession>
<organism evidence="6 7">
    <name type="scientific">Xylophilus rhododendri</name>
    <dbReference type="NCBI Taxonomy" id="2697032"/>
    <lineage>
        <taxon>Bacteria</taxon>
        <taxon>Pseudomonadati</taxon>
        <taxon>Pseudomonadota</taxon>
        <taxon>Betaproteobacteria</taxon>
        <taxon>Burkholderiales</taxon>
        <taxon>Xylophilus</taxon>
    </lineage>
</organism>
<name>A0A857J478_9BURK</name>
<evidence type="ECO:0000256" key="3">
    <source>
        <dbReference type="ARBA" id="ARBA00022827"/>
    </source>
</evidence>
<evidence type="ECO:0000313" key="6">
    <source>
        <dbReference type="EMBL" id="QHI98750.1"/>
    </source>
</evidence>
<gene>
    <name evidence="6" type="primary">tcuA</name>
    <name evidence="6" type="ORF">GT347_12575</name>
</gene>
<dbReference type="KEGG" id="xyk:GT347_12575"/>
<dbReference type="InterPro" id="IPR003953">
    <property type="entry name" value="FAD-dep_OxRdtase_2_FAD-bd"/>
</dbReference>
<dbReference type="RefSeq" id="WP_160552267.1">
    <property type="nucleotide sequence ID" value="NZ_CP047650.1"/>
</dbReference>
<sequence length="490" mass="53310">MKHTPQKSAGPAVDVLVIGGGNAALCAALMAREAGASVLLLESAPREWRGGNSMHVRNLRCMHDEPQDVLIDAYPEEEFWQDLLKVTGGLTDEHLARLVIRHSSGCRPWMRRHGVHFQPPLSGALHVARTNAFFMGGGKALVNAYYRSAQDLGVEVRYDSAVERLELDKGRFVAAITASGERIAARACVMACGGFESNIPWQREAWGQNERGEWPAENFLIRGTRFNQGVLLKFMLEAGADRIGDPTQAHCVAIDARAPLYDGGICTRIDCVSLGLVVNRDAQRFYDEGEDFWPKRYAIWGRLVAQQPGQVAYSVIDQKAIGRFMPPVFDGTKADTLEELAALLGLEPAAFVKTVHDYNAACRVGTFDHTALDDCHTEGLTPAKTHWALPLDTPPFYGYPLRPGITFTYLGMKVDETAAVRFDGLASPNLFVAGEMMAGNVLGKGYTAGVGMSIGTAFGRIAGVGAARACGYTHPEFEEEMSEVSHAAAH</sequence>
<dbReference type="InterPro" id="IPR050315">
    <property type="entry name" value="FAD-oxidoreductase_2"/>
</dbReference>
<dbReference type="PANTHER" id="PTHR43400:SF7">
    <property type="entry name" value="FAD-DEPENDENT OXIDOREDUCTASE 2 FAD BINDING DOMAIN-CONTAINING PROTEIN"/>
    <property type="match status" value="1"/>
</dbReference>
<comment type="cofactor">
    <cofactor evidence="1">
        <name>FAD</name>
        <dbReference type="ChEBI" id="CHEBI:57692"/>
    </cofactor>
</comment>
<dbReference type="PRINTS" id="PR00411">
    <property type="entry name" value="PNDRDTASEI"/>
</dbReference>
<proteinExistence type="predicted"/>
<dbReference type="InterPro" id="IPR027477">
    <property type="entry name" value="Succ_DH/fumarate_Rdtase_cat_sf"/>
</dbReference>
<feature type="domain" description="FAD-dependent oxidoreductase 2 FAD-binding" evidence="5">
    <location>
        <begin position="14"/>
        <end position="441"/>
    </location>
</feature>
<keyword evidence="4" id="KW-0560">Oxidoreductase</keyword>
<evidence type="ECO:0000259" key="5">
    <source>
        <dbReference type="Pfam" id="PF00890"/>
    </source>
</evidence>
<evidence type="ECO:0000256" key="1">
    <source>
        <dbReference type="ARBA" id="ARBA00001974"/>
    </source>
</evidence>
<keyword evidence="7" id="KW-1185">Reference proteome</keyword>
<dbReference type="Gene3D" id="3.50.50.60">
    <property type="entry name" value="FAD/NAD(P)-binding domain"/>
    <property type="match status" value="1"/>
</dbReference>
<dbReference type="InterPro" id="IPR036188">
    <property type="entry name" value="FAD/NAD-bd_sf"/>
</dbReference>
<dbReference type="EMBL" id="CP047650">
    <property type="protein sequence ID" value="QHI98750.1"/>
    <property type="molecule type" value="Genomic_DNA"/>
</dbReference>
<keyword evidence="3" id="KW-0274">FAD</keyword>
<dbReference type="PANTHER" id="PTHR43400">
    <property type="entry name" value="FUMARATE REDUCTASE"/>
    <property type="match status" value="1"/>
</dbReference>
<dbReference type="Gene3D" id="3.90.700.10">
    <property type="entry name" value="Succinate dehydrogenase/fumarate reductase flavoprotein, catalytic domain"/>
    <property type="match status" value="1"/>
</dbReference>
<dbReference type="AlphaFoldDB" id="A0A857J478"/>
<evidence type="ECO:0000256" key="4">
    <source>
        <dbReference type="ARBA" id="ARBA00023002"/>
    </source>
</evidence>
<evidence type="ECO:0000256" key="2">
    <source>
        <dbReference type="ARBA" id="ARBA00022630"/>
    </source>
</evidence>
<reference evidence="6 7" key="1">
    <citation type="submission" date="2020-01" db="EMBL/GenBank/DDBJ databases">
        <title>Genome sequencing of strain KACC 21265.</title>
        <authorList>
            <person name="Heo J."/>
            <person name="Kim S.-J."/>
            <person name="Kim J.-S."/>
            <person name="Hong S.-B."/>
            <person name="Kwon S.-W."/>
        </authorList>
    </citation>
    <scope>NUCLEOTIDE SEQUENCE [LARGE SCALE GENOMIC DNA]</scope>
    <source>
        <strain evidence="6 7">KACC 21265</strain>
    </source>
</reference>
<evidence type="ECO:0000313" key="7">
    <source>
        <dbReference type="Proteomes" id="UP000464787"/>
    </source>
</evidence>
<dbReference type="GO" id="GO:0016491">
    <property type="term" value="F:oxidoreductase activity"/>
    <property type="evidence" value="ECO:0007669"/>
    <property type="project" value="UniProtKB-KW"/>
</dbReference>
<dbReference type="NCBIfam" id="TIGR02485">
    <property type="entry name" value="CobZ_N-term"/>
    <property type="match status" value="1"/>
</dbReference>
<protein>
    <submittedName>
        <fullName evidence="6">FAD-dependent tricarballylate dehydrogenase TcuA</fullName>
    </submittedName>
</protein>
<dbReference type="SUPFAM" id="SSF51905">
    <property type="entry name" value="FAD/NAD(P)-binding domain"/>
    <property type="match status" value="1"/>
</dbReference>